<comment type="catalytic activity">
    <reaction evidence="8 9">
        <text>oxaloacetate + phosphate = phosphoenolpyruvate + hydrogencarbonate</text>
        <dbReference type="Rhea" id="RHEA:28370"/>
        <dbReference type="ChEBI" id="CHEBI:16452"/>
        <dbReference type="ChEBI" id="CHEBI:17544"/>
        <dbReference type="ChEBI" id="CHEBI:43474"/>
        <dbReference type="ChEBI" id="CHEBI:58702"/>
        <dbReference type="EC" id="4.1.1.31"/>
    </reaction>
</comment>
<dbReference type="RefSeq" id="WP_097642335.1">
    <property type="nucleotide sequence ID" value="NZ_NQWI01000004.1"/>
</dbReference>
<dbReference type="PANTHER" id="PTHR30523:SF6">
    <property type="entry name" value="PHOSPHOENOLPYRUVATE CARBOXYLASE"/>
    <property type="match status" value="1"/>
</dbReference>
<evidence type="ECO:0000313" key="12">
    <source>
        <dbReference type="Proteomes" id="UP000220527"/>
    </source>
</evidence>
<evidence type="ECO:0000256" key="8">
    <source>
        <dbReference type="ARBA" id="ARBA00048995"/>
    </source>
</evidence>
<dbReference type="InterPro" id="IPR022805">
    <property type="entry name" value="PEP_COase_bac/pln-type"/>
</dbReference>
<evidence type="ECO:0000256" key="4">
    <source>
        <dbReference type="ARBA" id="ARBA00022419"/>
    </source>
</evidence>
<keyword evidence="12" id="KW-1185">Reference proteome</keyword>
<organism evidence="11 12">
    <name type="scientific">Candidatus Viridilinea mediisalina</name>
    <dbReference type="NCBI Taxonomy" id="2024553"/>
    <lineage>
        <taxon>Bacteria</taxon>
        <taxon>Bacillati</taxon>
        <taxon>Chloroflexota</taxon>
        <taxon>Chloroflexia</taxon>
        <taxon>Chloroflexales</taxon>
        <taxon>Chloroflexineae</taxon>
        <taxon>Oscillochloridaceae</taxon>
        <taxon>Candidatus Viridilinea</taxon>
    </lineage>
</organism>
<evidence type="ECO:0000256" key="5">
    <source>
        <dbReference type="ARBA" id="ARBA00022842"/>
    </source>
</evidence>
<dbReference type="InterPro" id="IPR018129">
    <property type="entry name" value="PEP_COase_Lys_AS"/>
</dbReference>
<sequence length="929" mass="103924">MTGESDIISANIRALGEALGRVMSDQSGASAFALEERVRLMARELRSSGDPQHAEALQALIASLKVKELHNLTKAFTLYFGLVNLAEAVERLRVLRERDLRAAPAPRAESIAAALAELRAAQVPAEVLQRWLDGALIMPVFTAHPTESRRRTTLLKLRRIFDDLLVLNLGERLLLPEDRGAALTRIEREIVGLWQTDDVRLHKPSVVDEVENGLFYFQTTLYELIPQIHRAMGQALQTYYPEHPWALPPLLRFGSWMAGDRDGNPYVTAEVTVDAARRMRASMLRHLIGEMDRLFSDLSQSRYQVSIAPAVYERIAYYQTLFPDAVAEISPHHAREPYRQLLQLMQARLKASLAYTLTLVPRWGVDPPPTPPSTVYFRSAELLADLRLIYTSLWAHGGHLVADGILRDVMAAVGIFRLHTATLDIRQHSNRHMAALDEIFRMAGIEQAYADLPEAAKRQLLTAEITSPRPLTPARLAAYSSETAEVLQTLRMIAALLEQLDPEMIDTYVISATAQVSDILALLLLCREVGLYQPGEFSRLNVVPLFETGADLANAPQLFAALLELPVYQEHLRLRGHNQEIMLGYSDSNKEGGFVAANWALYRAQFELTNIADRHGVRLRLFHGRGGAVGRGGGPAGQAILAQPPGTLRGQIKMTDQGEMISDRYLEPRTAARHLEQVINAVLRAGFNELLHSPEPAWLAAMESMAQIGWEAYRGLIYDAPSFLAYFRAATPVAEFGRLRIGSRPAARRQSDRIEDLRAIPWVFSWMQSRHTLPGWYGLGTALERFAAADPQHMALLQAMYQGWPFFTTLLDNAQLIIAKADLVIARRYADLVPDQALAERIFATIRAEYERTVHMILQVAQINEILDPQPALQRAIKWRNPYVDPLSYIQIEALQRLRAALPEADQEELETAVLMSVNGIAVGLKNTG</sequence>
<dbReference type="GO" id="GO:0015977">
    <property type="term" value="P:carbon fixation"/>
    <property type="evidence" value="ECO:0007669"/>
    <property type="project" value="UniProtKB-UniRule"/>
</dbReference>
<reference evidence="12" key="1">
    <citation type="submission" date="2017-08" db="EMBL/GenBank/DDBJ databases">
        <authorList>
            <person name="Grouzdev D.S."/>
            <person name="Gaisin V.A."/>
            <person name="Rysina M.S."/>
            <person name="Gorlenko V.M."/>
        </authorList>
    </citation>
    <scope>NUCLEOTIDE SEQUENCE [LARGE SCALE GENOMIC DNA]</scope>
    <source>
        <strain evidence="12">Kir15-3F</strain>
    </source>
</reference>
<dbReference type="GO" id="GO:0000287">
    <property type="term" value="F:magnesium ion binding"/>
    <property type="evidence" value="ECO:0007669"/>
    <property type="project" value="UniProtKB-UniRule"/>
</dbReference>
<comment type="subunit">
    <text evidence="9">Homotetramer.</text>
</comment>
<dbReference type="EMBL" id="NQWI01000004">
    <property type="protein sequence ID" value="PDW04753.1"/>
    <property type="molecule type" value="Genomic_DNA"/>
</dbReference>
<comment type="similarity">
    <text evidence="2 9">Belongs to the PEPCase type 1 family.</text>
</comment>
<dbReference type="AlphaFoldDB" id="A0A2A6RP76"/>
<evidence type="ECO:0000313" key="11">
    <source>
        <dbReference type="EMBL" id="PDW04753.1"/>
    </source>
</evidence>
<dbReference type="GO" id="GO:0005829">
    <property type="term" value="C:cytosol"/>
    <property type="evidence" value="ECO:0007669"/>
    <property type="project" value="TreeGrafter"/>
</dbReference>
<dbReference type="PANTHER" id="PTHR30523">
    <property type="entry name" value="PHOSPHOENOLPYRUVATE CARBOXYLASE"/>
    <property type="match status" value="1"/>
</dbReference>
<feature type="active site" evidence="9">
    <location>
        <position position="590"/>
    </location>
</feature>
<keyword evidence="5 9" id="KW-0460">Magnesium</keyword>
<evidence type="ECO:0000256" key="10">
    <source>
        <dbReference type="PROSITE-ProRule" id="PRU10111"/>
    </source>
</evidence>
<evidence type="ECO:0000256" key="9">
    <source>
        <dbReference type="HAMAP-Rule" id="MF_00595"/>
    </source>
</evidence>
<comment type="cofactor">
    <cofactor evidence="9">
        <name>Mg(2+)</name>
        <dbReference type="ChEBI" id="CHEBI:18420"/>
    </cofactor>
</comment>
<dbReference type="PRINTS" id="PR00150">
    <property type="entry name" value="PEPCARBXLASE"/>
</dbReference>
<dbReference type="GO" id="GO:0008964">
    <property type="term" value="F:phosphoenolpyruvate carboxylase activity"/>
    <property type="evidence" value="ECO:0007669"/>
    <property type="project" value="UniProtKB-UniRule"/>
</dbReference>
<evidence type="ECO:0000256" key="6">
    <source>
        <dbReference type="ARBA" id="ARBA00023239"/>
    </source>
</evidence>
<gene>
    <name evidence="9" type="primary">ppc</name>
    <name evidence="11" type="ORF">CJ255_01535</name>
</gene>
<comment type="caution">
    <text evidence="11">The sequence shown here is derived from an EMBL/GenBank/DDBJ whole genome shotgun (WGS) entry which is preliminary data.</text>
</comment>
<protein>
    <recommendedName>
        <fullName evidence="4 9">Phosphoenolpyruvate carboxylase</fullName>
        <shortName evidence="9">PEPC</shortName>
        <shortName evidence="9">PEPCase</shortName>
        <ecNumber evidence="3 9">4.1.1.31</ecNumber>
    </recommendedName>
</protein>
<proteinExistence type="inferred from homology"/>
<dbReference type="OrthoDB" id="9768133at2"/>
<dbReference type="InterPro" id="IPR021135">
    <property type="entry name" value="PEP_COase"/>
</dbReference>
<dbReference type="Pfam" id="PF00311">
    <property type="entry name" value="PEPcase"/>
    <property type="match status" value="1"/>
</dbReference>
<dbReference type="NCBIfam" id="NF000584">
    <property type="entry name" value="PRK00009.1"/>
    <property type="match status" value="1"/>
</dbReference>
<dbReference type="InterPro" id="IPR015813">
    <property type="entry name" value="Pyrv/PenolPyrv_kinase-like_dom"/>
</dbReference>
<keyword evidence="6 9" id="KW-0456">Lyase</keyword>
<dbReference type="SUPFAM" id="SSF51621">
    <property type="entry name" value="Phosphoenolpyruvate/pyruvate domain"/>
    <property type="match status" value="1"/>
</dbReference>
<feature type="active site" evidence="9 10">
    <location>
        <position position="144"/>
    </location>
</feature>
<keyword evidence="11" id="KW-0670">Pyruvate</keyword>
<dbReference type="Gene3D" id="1.20.1440.90">
    <property type="entry name" value="Phosphoenolpyruvate/pyruvate domain"/>
    <property type="match status" value="1"/>
</dbReference>
<evidence type="ECO:0000256" key="7">
    <source>
        <dbReference type="ARBA" id="ARBA00023300"/>
    </source>
</evidence>
<evidence type="ECO:0000256" key="3">
    <source>
        <dbReference type="ARBA" id="ARBA00012305"/>
    </source>
</evidence>
<evidence type="ECO:0000256" key="1">
    <source>
        <dbReference type="ARBA" id="ARBA00003670"/>
    </source>
</evidence>
<comment type="function">
    <text evidence="1 9">Forms oxaloacetate, a four-carbon dicarboxylic acid source for the tricarboxylic acid cycle.</text>
</comment>
<dbReference type="GO" id="GO:0006107">
    <property type="term" value="P:oxaloacetate metabolic process"/>
    <property type="evidence" value="ECO:0007669"/>
    <property type="project" value="UniProtKB-UniRule"/>
</dbReference>
<dbReference type="GO" id="GO:0006099">
    <property type="term" value="P:tricarboxylic acid cycle"/>
    <property type="evidence" value="ECO:0007669"/>
    <property type="project" value="InterPro"/>
</dbReference>
<name>A0A2A6RP76_9CHLR</name>
<keyword evidence="7 9" id="KW-0120">Carbon dioxide fixation</keyword>
<evidence type="ECO:0000256" key="2">
    <source>
        <dbReference type="ARBA" id="ARBA00008346"/>
    </source>
</evidence>
<dbReference type="HAMAP" id="MF_00595">
    <property type="entry name" value="PEPcase_type1"/>
    <property type="match status" value="1"/>
</dbReference>
<accession>A0A2A6RP76</accession>
<dbReference type="PROSITE" id="PS00781">
    <property type="entry name" value="PEPCASE_1"/>
    <property type="match status" value="1"/>
</dbReference>
<dbReference type="Proteomes" id="UP000220527">
    <property type="component" value="Unassembled WGS sequence"/>
</dbReference>
<dbReference type="EC" id="4.1.1.31" evidence="3 9"/>